<accession>A0A2T7P9C8</accession>
<evidence type="ECO:0000313" key="2">
    <source>
        <dbReference type="Proteomes" id="UP000245119"/>
    </source>
</evidence>
<keyword evidence="2" id="KW-1185">Reference proteome</keyword>
<dbReference type="Proteomes" id="UP000245119">
    <property type="component" value="Linkage Group LG5"/>
</dbReference>
<reference evidence="1 2" key="1">
    <citation type="submission" date="2018-04" db="EMBL/GenBank/DDBJ databases">
        <title>The genome of golden apple snail Pomacea canaliculata provides insight into stress tolerance and invasive adaptation.</title>
        <authorList>
            <person name="Liu C."/>
            <person name="Liu B."/>
            <person name="Ren Y."/>
            <person name="Zhang Y."/>
            <person name="Wang H."/>
            <person name="Li S."/>
            <person name="Jiang F."/>
            <person name="Yin L."/>
            <person name="Zhang G."/>
            <person name="Qian W."/>
            <person name="Fan W."/>
        </authorList>
    </citation>
    <scope>NUCLEOTIDE SEQUENCE [LARGE SCALE GENOMIC DNA]</scope>
    <source>
        <strain evidence="1">SZHN2017</strain>
        <tissue evidence="1">Muscle</tissue>
    </source>
</reference>
<name>A0A2T7P9C8_POMCA</name>
<gene>
    <name evidence="1" type="ORF">C0Q70_09286</name>
</gene>
<comment type="caution">
    <text evidence="1">The sequence shown here is derived from an EMBL/GenBank/DDBJ whole genome shotgun (WGS) entry which is preliminary data.</text>
</comment>
<dbReference type="AlphaFoldDB" id="A0A2T7P9C8"/>
<evidence type="ECO:0000313" key="1">
    <source>
        <dbReference type="EMBL" id="PVD30025.1"/>
    </source>
</evidence>
<organism evidence="1 2">
    <name type="scientific">Pomacea canaliculata</name>
    <name type="common">Golden apple snail</name>
    <dbReference type="NCBI Taxonomy" id="400727"/>
    <lineage>
        <taxon>Eukaryota</taxon>
        <taxon>Metazoa</taxon>
        <taxon>Spiralia</taxon>
        <taxon>Lophotrochozoa</taxon>
        <taxon>Mollusca</taxon>
        <taxon>Gastropoda</taxon>
        <taxon>Caenogastropoda</taxon>
        <taxon>Architaenioglossa</taxon>
        <taxon>Ampullarioidea</taxon>
        <taxon>Ampullariidae</taxon>
        <taxon>Pomacea</taxon>
    </lineage>
</organism>
<sequence>MQSVLNSVCKAELNDFSRCPSREENLFVGATERKGSGGARGGWVGETETRLEANDSQRLILPKASGGTGLLDEEKEDWEVKYSYFCRRVGV</sequence>
<dbReference type="EMBL" id="PZQS01000005">
    <property type="protein sequence ID" value="PVD30025.1"/>
    <property type="molecule type" value="Genomic_DNA"/>
</dbReference>
<proteinExistence type="predicted"/>
<protein>
    <submittedName>
        <fullName evidence="1">Uncharacterized protein</fullName>
    </submittedName>
</protein>